<accession>A0AAD5RKJ8</accession>
<evidence type="ECO:0000313" key="6">
    <source>
        <dbReference type="EMBL" id="KAJ2893290.1"/>
    </source>
</evidence>
<keyword evidence="3" id="KW-0862">Zinc</keyword>
<comment type="caution">
    <text evidence="6">The sequence shown here is derived from an EMBL/GenBank/DDBJ whole genome shotgun (WGS) entry which is preliminary data.</text>
</comment>
<keyword evidence="2" id="KW-0863">Zinc-finger</keyword>
<sequence length="172" mass="19158">MASPPKMAKRKASKPKGEARTSFKYPSFHEDVSKAVSHSIASAWFNKNGSDKSSNNKYSTNVMGKFRCSRNCRSGAHWSSKKVAILIRGYPGNGYDAVVFNQRCKSCDGLGALTLDQQSYVERVSYRLRKWAGVRVENQPYDGTKGLLPHKSELCEGCKRGYCKQGKNSFGE</sequence>
<dbReference type="Proteomes" id="UP001201980">
    <property type="component" value="Unassembled WGS sequence"/>
</dbReference>
<reference evidence="6" key="1">
    <citation type="submission" date="2022-07" db="EMBL/GenBank/DDBJ databases">
        <title>Draft genome sequence of Zalerion maritima ATCC 34329, a (micro)plastics degrading marine fungus.</title>
        <authorList>
            <person name="Paco A."/>
            <person name="Goncalves M.F.M."/>
            <person name="Rocha-Santos T.A.P."/>
            <person name="Alves A."/>
        </authorList>
    </citation>
    <scope>NUCLEOTIDE SEQUENCE</scope>
    <source>
        <strain evidence="6">ATCC 34329</strain>
    </source>
</reference>
<feature type="region of interest" description="Disordered" evidence="4">
    <location>
        <begin position="1"/>
        <end position="22"/>
    </location>
</feature>
<evidence type="ECO:0000256" key="2">
    <source>
        <dbReference type="ARBA" id="ARBA00022771"/>
    </source>
</evidence>
<feature type="domain" description="3CxxC-type" evidence="5">
    <location>
        <begin position="61"/>
        <end position="161"/>
    </location>
</feature>
<keyword evidence="7" id="KW-1185">Reference proteome</keyword>
<dbReference type="EMBL" id="JAKWBI020000627">
    <property type="protein sequence ID" value="KAJ2893290.1"/>
    <property type="molecule type" value="Genomic_DNA"/>
</dbReference>
<evidence type="ECO:0000256" key="4">
    <source>
        <dbReference type="SAM" id="MobiDB-lite"/>
    </source>
</evidence>
<evidence type="ECO:0000313" key="7">
    <source>
        <dbReference type="Proteomes" id="UP001201980"/>
    </source>
</evidence>
<evidence type="ECO:0000256" key="3">
    <source>
        <dbReference type="ARBA" id="ARBA00022833"/>
    </source>
</evidence>
<proteinExistence type="predicted"/>
<evidence type="ECO:0000259" key="5">
    <source>
        <dbReference type="SMART" id="SM01328"/>
    </source>
</evidence>
<dbReference type="GO" id="GO:0008270">
    <property type="term" value="F:zinc ion binding"/>
    <property type="evidence" value="ECO:0007669"/>
    <property type="project" value="UniProtKB-KW"/>
</dbReference>
<organism evidence="6 7">
    <name type="scientific">Zalerion maritima</name>
    <dbReference type="NCBI Taxonomy" id="339359"/>
    <lineage>
        <taxon>Eukaryota</taxon>
        <taxon>Fungi</taxon>
        <taxon>Dikarya</taxon>
        <taxon>Ascomycota</taxon>
        <taxon>Pezizomycotina</taxon>
        <taxon>Sordariomycetes</taxon>
        <taxon>Lulworthiomycetidae</taxon>
        <taxon>Lulworthiales</taxon>
        <taxon>Lulworthiaceae</taxon>
        <taxon>Zalerion</taxon>
    </lineage>
</organism>
<gene>
    <name evidence="6" type="ORF">MKZ38_008806</name>
</gene>
<keyword evidence="1" id="KW-0479">Metal-binding</keyword>
<name>A0AAD5RKJ8_9PEZI</name>
<dbReference type="Pfam" id="PF13695">
    <property type="entry name" value="Zn_ribbon_3CxxC"/>
    <property type="match status" value="1"/>
</dbReference>
<dbReference type="SMART" id="SM01328">
    <property type="entry name" value="zf-3CxxC"/>
    <property type="match status" value="1"/>
</dbReference>
<dbReference type="AlphaFoldDB" id="A0AAD5RKJ8"/>
<evidence type="ECO:0000256" key="1">
    <source>
        <dbReference type="ARBA" id="ARBA00022723"/>
    </source>
</evidence>
<protein>
    <recommendedName>
        <fullName evidence="5">3CxxC-type domain-containing protein</fullName>
    </recommendedName>
</protein>
<dbReference type="InterPro" id="IPR027377">
    <property type="entry name" value="ZAR1/RTP1-5-like_Znf-3CxxC"/>
</dbReference>